<name>A0A975B3F0_9BACT</name>
<sequence>MFSLNDYKYDLPETMIAREPLNQRDRSGLLMLERNTGCISHGIFSDIYDFFSPSDVLVLNNTRVIPGRLIGKKQSGGRVEILILNYKPVNGSNCFSCDCMVKASRRPNPGTRLFFEQGLEAEVLSSKDAVCKLRFTCFGDFDKILDQVGKMPLPPYILRNRENKKEYDDKKNYQTVYASQKGAVAAPTAGLHFTRELLEKIKSKGVQVVYITLHVGYGTFIPVRVPDIRDHKMHSEQFFIPEQTAKAVNSAKKNKGRVIAVGTTSVRTLEYASDENGSLAHGQGNCDLFIYPGYKFKTVNSIITNFHLPESTLLMLVSAFAGRENILNAYNEAVRADYRFYSYGDAMLIA</sequence>
<evidence type="ECO:0000256" key="10">
    <source>
        <dbReference type="ARBA" id="ARBA00066503"/>
    </source>
</evidence>
<comment type="function">
    <text evidence="13">Transfers and isomerizes the ribose moiety from AdoMet to the 7-aminomethyl group of 7-deazaguanine (preQ1-tRNA) to give epoxyqueuosine (oQ-tRNA).</text>
</comment>
<evidence type="ECO:0000256" key="5">
    <source>
        <dbReference type="ARBA" id="ARBA00022679"/>
    </source>
</evidence>
<dbReference type="NCBIfam" id="TIGR00113">
    <property type="entry name" value="queA"/>
    <property type="match status" value="1"/>
</dbReference>
<evidence type="ECO:0000256" key="8">
    <source>
        <dbReference type="ARBA" id="ARBA00052751"/>
    </source>
</evidence>
<comment type="similarity">
    <text evidence="9 13">Belongs to the QueA family.</text>
</comment>
<dbReference type="GO" id="GO:0008616">
    <property type="term" value="P:tRNA queuosine(34) biosynthetic process"/>
    <property type="evidence" value="ECO:0007669"/>
    <property type="project" value="UniProtKB-UniRule"/>
</dbReference>
<dbReference type="FunFam" id="3.40.1780.10:FF:000001">
    <property type="entry name" value="S-adenosylmethionine:tRNA ribosyltransferase-isomerase"/>
    <property type="match status" value="1"/>
</dbReference>
<evidence type="ECO:0000256" key="13">
    <source>
        <dbReference type="HAMAP-Rule" id="MF_00113"/>
    </source>
</evidence>
<dbReference type="NCBIfam" id="NF001140">
    <property type="entry name" value="PRK00147.1"/>
    <property type="match status" value="1"/>
</dbReference>
<protein>
    <recommendedName>
        <fullName evidence="11 13">S-adenosylmethionine:tRNA ribosyltransferase-isomerase</fullName>
        <ecNumber evidence="10 13">2.4.99.17</ecNumber>
    </recommendedName>
    <alternativeName>
        <fullName evidence="12 13">Queuosine biosynthesis protein QueA</fullName>
    </alternativeName>
</protein>
<reference evidence="14" key="1">
    <citation type="journal article" date="2021" name="Microb. Physiol.">
        <title>Proteogenomic Insights into the Physiology of Marine, Sulfate-Reducing, Filamentous Desulfonema limicola and Desulfonema magnum.</title>
        <authorList>
            <person name="Schnaars V."/>
            <person name="Wohlbrand L."/>
            <person name="Scheve S."/>
            <person name="Hinrichs C."/>
            <person name="Reinhardt R."/>
            <person name="Rabus R."/>
        </authorList>
    </citation>
    <scope>NUCLEOTIDE SEQUENCE</scope>
    <source>
        <strain evidence="14">5ac10</strain>
    </source>
</reference>
<comment type="subunit">
    <text evidence="3 13">Monomer.</text>
</comment>
<comment type="catalytic activity">
    <reaction evidence="8 13">
        <text>7-aminomethyl-7-carbaguanosine(34) in tRNA + S-adenosyl-L-methionine = epoxyqueuosine(34) in tRNA + adenine + L-methionine + 2 H(+)</text>
        <dbReference type="Rhea" id="RHEA:32155"/>
        <dbReference type="Rhea" id="RHEA-COMP:10342"/>
        <dbReference type="Rhea" id="RHEA-COMP:18582"/>
        <dbReference type="ChEBI" id="CHEBI:15378"/>
        <dbReference type="ChEBI" id="CHEBI:16708"/>
        <dbReference type="ChEBI" id="CHEBI:57844"/>
        <dbReference type="ChEBI" id="CHEBI:59789"/>
        <dbReference type="ChEBI" id="CHEBI:82833"/>
        <dbReference type="ChEBI" id="CHEBI:194443"/>
        <dbReference type="EC" id="2.4.99.17"/>
    </reaction>
</comment>
<evidence type="ECO:0000256" key="12">
    <source>
        <dbReference type="ARBA" id="ARBA00076160"/>
    </source>
</evidence>
<comment type="subcellular location">
    <subcellularLocation>
        <location evidence="1 13">Cytoplasm</location>
    </subcellularLocation>
</comment>
<dbReference type="GO" id="GO:0051075">
    <property type="term" value="F:S-adenosylmethionine:tRNA ribosyltransferase-isomerase activity"/>
    <property type="evidence" value="ECO:0007669"/>
    <property type="project" value="UniProtKB-EC"/>
</dbReference>
<keyword evidence="7 13" id="KW-0671">Queuosine biosynthesis</keyword>
<keyword evidence="15" id="KW-1185">Reference proteome</keyword>
<evidence type="ECO:0000256" key="6">
    <source>
        <dbReference type="ARBA" id="ARBA00022691"/>
    </source>
</evidence>
<dbReference type="RefSeq" id="WP_275950215.1">
    <property type="nucleotide sequence ID" value="NZ_CP061799.1"/>
</dbReference>
<dbReference type="Pfam" id="PF02547">
    <property type="entry name" value="Queuosine_synth"/>
    <property type="match status" value="1"/>
</dbReference>
<evidence type="ECO:0000313" key="14">
    <source>
        <dbReference type="EMBL" id="QTA78070.1"/>
    </source>
</evidence>
<evidence type="ECO:0000256" key="11">
    <source>
        <dbReference type="ARBA" id="ARBA00069325"/>
    </source>
</evidence>
<evidence type="ECO:0000256" key="4">
    <source>
        <dbReference type="ARBA" id="ARBA00022490"/>
    </source>
</evidence>
<proteinExistence type="inferred from homology"/>
<dbReference type="KEGG" id="dli:dnl_02800"/>
<dbReference type="Gene3D" id="3.40.1780.10">
    <property type="entry name" value="QueA-like"/>
    <property type="match status" value="1"/>
</dbReference>
<dbReference type="InterPro" id="IPR042118">
    <property type="entry name" value="QueA_dom1"/>
</dbReference>
<dbReference type="EC" id="2.4.99.17" evidence="10 13"/>
<accession>A0A975B3F0</accession>
<dbReference type="AlphaFoldDB" id="A0A975B3F0"/>
<keyword evidence="4 13" id="KW-0963">Cytoplasm</keyword>
<gene>
    <name evidence="13 14" type="primary">queA</name>
    <name evidence="14" type="ORF">dnl_02800</name>
</gene>
<evidence type="ECO:0000256" key="7">
    <source>
        <dbReference type="ARBA" id="ARBA00022785"/>
    </source>
</evidence>
<keyword evidence="5 13" id="KW-0808">Transferase</keyword>
<dbReference type="Proteomes" id="UP000663720">
    <property type="component" value="Chromosome"/>
</dbReference>
<evidence type="ECO:0000256" key="3">
    <source>
        <dbReference type="ARBA" id="ARBA00011245"/>
    </source>
</evidence>
<dbReference type="InterPro" id="IPR036100">
    <property type="entry name" value="QueA_sf"/>
</dbReference>
<dbReference type="SUPFAM" id="SSF111337">
    <property type="entry name" value="QueA-like"/>
    <property type="match status" value="1"/>
</dbReference>
<dbReference type="Gene3D" id="2.40.10.240">
    <property type="entry name" value="QueA-like"/>
    <property type="match status" value="1"/>
</dbReference>
<dbReference type="PANTHER" id="PTHR30307">
    <property type="entry name" value="S-ADENOSYLMETHIONINE:TRNA RIBOSYLTRANSFERASE-ISOMERASE"/>
    <property type="match status" value="1"/>
</dbReference>
<dbReference type="PANTHER" id="PTHR30307:SF0">
    <property type="entry name" value="S-ADENOSYLMETHIONINE:TRNA RIBOSYLTRANSFERASE-ISOMERASE"/>
    <property type="match status" value="1"/>
</dbReference>
<dbReference type="InterPro" id="IPR042119">
    <property type="entry name" value="QueA_dom2"/>
</dbReference>
<dbReference type="HAMAP" id="MF_00113">
    <property type="entry name" value="QueA"/>
    <property type="match status" value="1"/>
</dbReference>
<keyword evidence="6 13" id="KW-0949">S-adenosyl-L-methionine</keyword>
<organism evidence="14 15">
    <name type="scientific">Desulfonema limicola</name>
    <dbReference type="NCBI Taxonomy" id="45656"/>
    <lineage>
        <taxon>Bacteria</taxon>
        <taxon>Pseudomonadati</taxon>
        <taxon>Thermodesulfobacteriota</taxon>
        <taxon>Desulfobacteria</taxon>
        <taxon>Desulfobacterales</taxon>
        <taxon>Desulfococcaceae</taxon>
        <taxon>Desulfonema</taxon>
    </lineage>
</organism>
<evidence type="ECO:0000256" key="1">
    <source>
        <dbReference type="ARBA" id="ARBA00004496"/>
    </source>
</evidence>
<dbReference type="InterPro" id="IPR003699">
    <property type="entry name" value="QueA"/>
</dbReference>
<dbReference type="EMBL" id="CP061799">
    <property type="protein sequence ID" value="QTA78070.1"/>
    <property type="molecule type" value="Genomic_DNA"/>
</dbReference>
<comment type="pathway">
    <text evidence="2 13">tRNA modification; tRNA-queuosine biosynthesis.</text>
</comment>
<evidence type="ECO:0000256" key="2">
    <source>
        <dbReference type="ARBA" id="ARBA00004691"/>
    </source>
</evidence>
<dbReference type="GO" id="GO:0005737">
    <property type="term" value="C:cytoplasm"/>
    <property type="evidence" value="ECO:0007669"/>
    <property type="project" value="UniProtKB-SubCell"/>
</dbReference>
<evidence type="ECO:0000256" key="9">
    <source>
        <dbReference type="ARBA" id="ARBA00061210"/>
    </source>
</evidence>
<evidence type="ECO:0000313" key="15">
    <source>
        <dbReference type="Proteomes" id="UP000663720"/>
    </source>
</evidence>